<organism evidence="3 4">
    <name type="scientific">Prorocentrum cordatum</name>
    <dbReference type="NCBI Taxonomy" id="2364126"/>
    <lineage>
        <taxon>Eukaryota</taxon>
        <taxon>Sar</taxon>
        <taxon>Alveolata</taxon>
        <taxon>Dinophyceae</taxon>
        <taxon>Prorocentrales</taxon>
        <taxon>Prorocentraceae</taxon>
        <taxon>Prorocentrum</taxon>
    </lineage>
</organism>
<evidence type="ECO:0000313" key="4">
    <source>
        <dbReference type="Proteomes" id="UP001189429"/>
    </source>
</evidence>
<evidence type="ECO:0000256" key="1">
    <source>
        <dbReference type="SAM" id="Coils"/>
    </source>
</evidence>
<feature type="coiled-coil region" evidence="1">
    <location>
        <begin position="112"/>
        <end position="139"/>
    </location>
</feature>
<evidence type="ECO:0000256" key="2">
    <source>
        <dbReference type="SAM" id="MobiDB-lite"/>
    </source>
</evidence>
<feature type="region of interest" description="Disordered" evidence="2">
    <location>
        <begin position="1"/>
        <end position="29"/>
    </location>
</feature>
<gene>
    <name evidence="3" type="ORF">PCOR1329_LOCUS53454</name>
</gene>
<protein>
    <submittedName>
        <fullName evidence="3">Uncharacterized protein</fullName>
    </submittedName>
</protein>
<dbReference type="EMBL" id="CAUYUJ010016516">
    <property type="protein sequence ID" value="CAK0866203.1"/>
    <property type="molecule type" value="Genomic_DNA"/>
</dbReference>
<reference evidence="3" key="1">
    <citation type="submission" date="2023-10" db="EMBL/GenBank/DDBJ databases">
        <authorList>
            <person name="Chen Y."/>
            <person name="Shah S."/>
            <person name="Dougan E. K."/>
            <person name="Thang M."/>
            <person name="Chan C."/>
        </authorList>
    </citation>
    <scope>NUCLEOTIDE SEQUENCE [LARGE SCALE GENOMIC DNA]</scope>
</reference>
<sequence>MAQGTDRAGVSPADPWPAPDGAASSTHPHELCSGALQDFEQALASFQQALPPCGRYPALDGSGAFLEQAVSLADPLPADTWGPRRGVAEMAAWLAELTRELVALSSRLEDGLAALDSKRAAAEQHARGLQQQVEAMSGQLRQVCQQNSGLAADRGLQQQLEVMSGQLRQVLQQNVGFAAELEGLDGRLRSAQQRQDELGSLQRRVEVMSSQLQQVRQQSVGLAADRGLQQQVEAMSGQLRQVLQQNVGFAAELEGMDGELRGARQREEELSSRLLLLSQAQRQGHSDFHRLRREVDLMKKLGDEVRGRVLDDLSGLDRKLRADLQNLEADRQAAAAWEELGRPFAARSIFAHTFPAKGGEEPDIQLLAKRAPCDPAGKEVDHGADLRFCWMDEAIPHDRPATVNELRKLWEGVGSVTANLESLKAQLRSIGGI</sequence>
<proteinExistence type="predicted"/>
<name>A0ABN9V0F7_9DINO</name>
<keyword evidence="1" id="KW-0175">Coiled coil</keyword>
<comment type="caution">
    <text evidence="3">The sequence shown here is derived from an EMBL/GenBank/DDBJ whole genome shotgun (WGS) entry which is preliminary data.</text>
</comment>
<keyword evidence="4" id="KW-1185">Reference proteome</keyword>
<evidence type="ECO:0000313" key="3">
    <source>
        <dbReference type="EMBL" id="CAK0866203.1"/>
    </source>
</evidence>
<accession>A0ABN9V0F7</accession>
<dbReference type="Proteomes" id="UP001189429">
    <property type="component" value="Unassembled WGS sequence"/>
</dbReference>